<accession>A0ABV7RLB0</accession>
<comment type="caution">
    <text evidence="1">The sequence shown here is derived from an EMBL/GenBank/DDBJ whole genome shotgun (WGS) entry which is preliminary data.</text>
</comment>
<dbReference type="InterPro" id="IPR009678">
    <property type="entry name" value="Phage_tail_completion_R"/>
</dbReference>
<gene>
    <name evidence="1" type="ORF">ACFOLC_00335</name>
</gene>
<proteinExistence type="predicted"/>
<protein>
    <submittedName>
        <fullName evidence="1">Phage tail protein</fullName>
    </submittedName>
</protein>
<organism evidence="1 2">
    <name type="scientific">Lysobacter cavernae</name>
    <dbReference type="NCBI Taxonomy" id="1685901"/>
    <lineage>
        <taxon>Bacteria</taxon>
        <taxon>Pseudomonadati</taxon>
        <taxon>Pseudomonadota</taxon>
        <taxon>Gammaproteobacteria</taxon>
        <taxon>Lysobacterales</taxon>
        <taxon>Lysobacteraceae</taxon>
        <taxon>Lysobacter</taxon>
    </lineage>
</organism>
<dbReference type="Proteomes" id="UP001595740">
    <property type="component" value="Unassembled WGS sequence"/>
</dbReference>
<dbReference type="Pfam" id="PF06891">
    <property type="entry name" value="P2_Phage_GpR"/>
    <property type="match status" value="1"/>
</dbReference>
<reference evidence="2" key="1">
    <citation type="journal article" date="2019" name="Int. J. Syst. Evol. Microbiol.">
        <title>The Global Catalogue of Microorganisms (GCM) 10K type strain sequencing project: providing services to taxonomists for standard genome sequencing and annotation.</title>
        <authorList>
            <consortium name="The Broad Institute Genomics Platform"/>
            <consortium name="The Broad Institute Genome Sequencing Center for Infectious Disease"/>
            <person name="Wu L."/>
            <person name="Ma J."/>
        </authorList>
    </citation>
    <scope>NUCLEOTIDE SEQUENCE [LARGE SCALE GENOMIC DNA]</scope>
    <source>
        <strain evidence="2">KCTC 42875</strain>
    </source>
</reference>
<sequence length="157" mass="17740">MIKPDSLRAHITTAVPELARDPDRLLIFIERGSLVATYAPGLSFEYRYTLSLIVTDFAGHPDAVMVPLLVWLSRHQPELLANPDRREQIGFEAELLANDKVDLEIKVPLTERVGVHPRDGGGYDIEHYPEPELEVAFPPGRWDVYLKGEWIGGWDSP</sequence>
<name>A0ABV7RLB0_9GAMM</name>
<keyword evidence="2" id="KW-1185">Reference proteome</keyword>
<dbReference type="EMBL" id="JBHRXK010000001">
    <property type="protein sequence ID" value="MFC3549457.1"/>
    <property type="molecule type" value="Genomic_DNA"/>
</dbReference>
<evidence type="ECO:0000313" key="2">
    <source>
        <dbReference type="Proteomes" id="UP001595740"/>
    </source>
</evidence>
<evidence type="ECO:0000313" key="1">
    <source>
        <dbReference type="EMBL" id="MFC3549457.1"/>
    </source>
</evidence>
<dbReference type="RefSeq" id="WP_386756690.1">
    <property type="nucleotide sequence ID" value="NZ_JBHRXK010000001.1"/>
</dbReference>